<sequence>MEERLKKCKHGMYVESCAFCKGLVTKKNQTKAYVPARDADFRDLENDDDRDDQTLVEDLSEVFGEEIDERILPVDLNDAPGTGPSNDSDT</sequence>
<evidence type="ECO:0000313" key="2">
    <source>
        <dbReference type="EMBL" id="SPD76187.1"/>
    </source>
</evidence>
<name>A0A445N396_9BACT</name>
<accession>A0A445N396</accession>
<evidence type="ECO:0000256" key="1">
    <source>
        <dbReference type="SAM" id="MobiDB-lite"/>
    </source>
</evidence>
<organism evidence="2">
    <name type="scientific">uncultured Desulfobacterium sp</name>
    <dbReference type="NCBI Taxonomy" id="201089"/>
    <lineage>
        <taxon>Bacteria</taxon>
        <taxon>Pseudomonadati</taxon>
        <taxon>Thermodesulfobacteriota</taxon>
        <taxon>Desulfobacteria</taxon>
        <taxon>Desulfobacterales</taxon>
        <taxon>Desulfobacteriaceae</taxon>
        <taxon>Desulfobacterium</taxon>
        <taxon>environmental samples</taxon>
    </lineage>
</organism>
<reference evidence="2" key="1">
    <citation type="submission" date="2018-01" db="EMBL/GenBank/DDBJ databases">
        <authorList>
            <person name="Regsiter A."/>
            <person name="William W."/>
        </authorList>
    </citation>
    <scope>NUCLEOTIDE SEQUENCE</scope>
    <source>
        <strain evidence="2">TRIP AH-1</strain>
    </source>
</reference>
<feature type="region of interest" description="Disordered" evidence="1">
    <location>
        <begin position="70"/>
        <end position="90"/>
    </location>
</feature>
<proteinExistence type="predicted"/>
<dbReference type="AlphaFoldDB" id="A0A445N396"/>
<dbReference type="EMBL" id="OJIN01000230">
    <property type="protein sequence ID" value="SPD76187.1"/>
    <property type="molecule type" value="Genomic_DNA"/>
</dbReference>
<protein>
    <submittedName>
        <fullName evidence="2">Uncharacterized protein</fullName>
    </submittedName>
</protein>
<gene>
    <name evidence="2" type="ORF">PITCH_A840073</name>
</gene>